<reference evidence="2" key="1">
    <citation type="submission" date="2016-10" db="EMBL/GenBank/DDBJ databases">
        <authorList>
            <person name="Chevignon G."/>
        </authorList>
    </citation>
    <scope>NUCLEOTIDE SEQUENCE [LARGE SCALE GENOMIC DNA]</scope>
    <source>
        <strain evidence="2">ZA17</strain>
    </source>
</reference>
<dbReference type="EMBL" id="CP017613">
    <property type="protein sequence ID" value="ATW34498.1"/>
    <property type="molecule type" value="Genomic_DNA"/>
</dbReference>
<proteinExistence type="predicted"/>
<dbReference type="Pfam" id="PF04985">
    <property type="entry name" value="Phage_tube"/>
    <property type="match status" value="1"/>
</dbReference>
<dbReference type="AlphaFoldDB" id="A0A2D3TFD5"/>
<evidence type="ECO:0000313" key="2">
    <source>
        <dbReference type="Proteomes" id="UP000229055"/>
    </source>
</evidence>
<dbReference type="Proteomes" id="UP000229055">
    <property type="component" value="Chromosome"/>
</dbReference>
<protein>
    <submittedName>
        <fullName evidence="1">Phage major tail tube protein</fullName>
    </submittedName>
</protein>
<sequence>MFPTTLKNMNLYIDGKGYAGVIEEITLPKLTLKSEEFRGGGMDAPIKIDMGMEHLETGFTLKVFDKSTLTHYGLGNGHRVIMTIRGGMYSDEDGAQFPVVIKLQGMITEMDFGTWKAGESGSVKATVSLRYYHLTINGEEVHEIDINNMVRKIDGVDYLAQTRRNIGL</sequence>
<dbReference type="RefSeq" id="WP_100097000.1">
    <property type="nucleotide sequence ID" value="NZ_CP017613.1"/>
</dbReference>
<organism evidence="1 2">
    <name type="scientific">Candidatus Williamhamiltonella defendens</name>
    <dbReference type="NCBI Taxonomy" id="138072"/>
    <lineage>
        <taxon>Bacteria</taxon>
        <taxon>Pseudomonadati</taxon>
        <taxon>Pseudomonadota</taxon>
        <taxon>Gammaproteobacteria</taxon>
        <taxon>Enterobacterales</taxon>
        <taxon>Enterobacteriaceae</taxon>
        <taxon>aphid secondary symbionts</taxon>
        <taxon>Candidatus Williamhamiltonella</taxon>
    </lineage>
</organism>
<dbReference type="InterPro" id="IPR006498">
    <property type="entry name" value="Tail_tube"/>
</dbReference>
<reference evidence="2" key="2">
    <citation type="submission" date="2017-11" db="EMBL/GenBank/DDBJ databases">
        <title>PacBio sequencing of new strain of the secondary endosymbiont Candidatus Hamiltonella defensa.</title>
        <authorList>
            <person name="Strand M.R."/>
            <person name="Oliver K."/>
        </authorList>
    </citation>
    <scope>NUCLEOTIDE SEQUENCE [LARGE SCALE GENOMIC DNA]</scope>
    <source>
        <strain evidence="2">ZA17</strain>
    </source>
</reference>
<dbReference type="NCBIfam" id="TIGR01611">
    <property type="entry name" value="tail_tube"/>
    <property type="match status" value="1"/>
</dbReference>
<accession>A0A2D3TFD5</accession>
<gene>
    <name evidence="1" type="ORF">BJP43_09785</name>
</gene>
<name>A0A2D3TFD5_9ENTR</name>
<evidence type="ECO:0000313" key="1">
    <source>
        <dbReference type="EMBL" id="ATW34498.1"/>
    </source>
</evidence>